<organism evidence="1 2">
    <name type="scientific">Actinomadura alba</name>
    <dbReference type="NCBI Taxonomy" id="406431"/>
    <lineage>
        <taxon>Bacteria</taxon>
        <taxon>Bacillati</taxon>
        <taxon>Actinomycetota</taxon>
        <taxon>Actinomycetes</taxon>
        <taxon>Streptosporangiales</taxon>
        <taxon>Thermomonosporaceae</taxon>
        <taxon>Actinomadura</taxon>
    </lineage>
</organism>
<evidence type="ECO:0000313" key="2">
    <source>
        <dbReference type="Proteomes" id="UP000805614"/>
    </source>
</evidence>
<dbReference type="InterPro" id="IPR007995">
    <property type="entry name" value="DUF742"/>
</dbReference>
<dbReference type="Proteomes" id="UP000805614">
    <property type="component" value="Unassembled WGS sequence"/>
</dbReference>
<accession>A0ABR7LYA6</accession>
<protein>
    <submittedName>
        <fullName evidence="1">DUF742 domain-containing protein</fullName>
    </submittedName>
</protein>
<name>A0ABR7LYA6_9ACTN</name>
<dbReference type="Pfam" id="PF05331">
    <property type="entry name" value="DUF742"/>
    <property type="match status" value="1"/>
</dbReference>
<gene>
    <name evidence="1" type="ORF">HKK74_30775</name>
</gene>
<evidence type="ECO:0000313" key="1">
    <source>
        <dbReference type="EMBL" id="MBC6469847.1"/>
    </source>
</evidence>
<reference evidence="1 2" key="1">
    <citation type="submission" date="2020-06" db="EMBL/GenBank/DDBJ databases">
        <title>Actinomadura xiongansis sp. nov., isolated from soil of Baiyangdian.</title>
        <authorList>
            <person name="Zhang X."/>
        </authorList>
    </citation>
    <scope>NUCLEOTIDE SEQUENCE [LARGE SCALE GENOMIC DNA]</scope>
    <source>
        <strain evidence="1 2">HBUM206468</strain>
    </source>
</reference>
<dbReference type="RefSeq" id="WP_187246894.1">
    <property type="nucleotide sequence ID" value="NZ_BAAAOK010000011.1"/>
</dbReference>
<keyword evidence="2" id="KW-1185">Reference proteome</keyword>
<proteinExistence type="predicted"/>
<dbReference type="EMBL" id="JABVEC010000032">
    <property type="protein sequence ID" value="MBC6469847.1"/>
    <property type="molecule type" value="Genomic_DNA"/>
</dbReference>
<dbReference type="PANTHER" id="PTHR36221:SF1">
    <property type="entry name" value="DUF742 DOMAIN-CONTAINING PROTEIN"/>
    <property type="match status" value="1"/>
</dbReference>
<sequence length="141" mass="14857">MTDRPPSEGADFGEGWLDDEAGPVVPAFALTGGRTHSGHGELDLVSVVATAETRPVSPSGGLAFGRTPVLGPEHEMILVLARNPLSVAEVASDLDLALGVVRILLGDLLDYGLIQVRQPTRVAQFPSERVLKDVINGLRAL</sequence>
<dbReference type="PANTHER" id="PTHR36221">
    <property type="entry name" value="DUF742 DOMAIN-CONTAINING PROTEIN"/>
    <property type="match status" value="1"/>
</dbReference>
<comment type="caution">
    <text evidence="1">The sequence shown here is derived from an EMBL/GenBank/DDBJ whole genome shotgun (WGS) entry which is preliminary data.</text>
</comment>